<sequence length="259" mass="30038">MLIKNLVRIWSKKNYESRCLAFVVLCKLIRFQPKLFASVYKNCYAAYIGNTKGITLENLQIIGFMQKSFAELTLMESSVAYEYAFVYIRQCAIHLRNATISKRKDLIKIIYNWQFVQCLYLWTQVASVLNSTRAISQEGGRLLRDLIYPLIHVIMGVMKAFNSHRYIPLKIHCLRMLLKIQINCQVYIPTLSLAAELLTDLAKIDAKKPKKGKGNLKRVLEIQELIKFNIDMLEDGIYREKLATEIRTMLIEAAYVNRG</sequence>
<protein>
    <submittedName>
        <fullName evidence="2">Uncharacterized protein</fullName>
    </submittedName>
</protein>
<accession>A0AC34RLZ7</accession>
<proteinExistence type="predicted"/>
<organism evidence="1 2">
    <name type="scientific">Panagrolaimus sp. JU765</name>
    <dbReference type="NCBI Taxonomy" id="591449"/>
    <lineage>
        <taxon>Eukaryota</taxon>
        <taxon>Metazoa</taxon>
        <taxon>Ecdysozoa</taxon>
        <taxon>Nematoda</taxon>
        <taxon>Chromadorea</taxon>
        <taxon>Rhabditida</taxon>
        <taxon>Tylenchina</taxon>
        <taxon>Panagrolaimomorpha</taxon>
        <taxon>Panagrolaimoidea</taxon>
        <taxon>Panagrolaimidae</taxon>
        <taxon>Panagrolaimus</taxon>
    </lineage>
</organism>
<dbReference type="WBParaSite" id="JU765_v2.g812.t1">
    <property type="protein sequence ID" value="JU765_v2.g812.t1"/>
    <property type="gene ID" value="JU765_v2.g812"/>
</dbReference>
<evidence type="ECO:0000313" key="2">
    <source>
        <dbReference type="WBParaSite" id="JU765_v2.g812.t1"/>
    </source>
</evidence>
<reference evidence="2" key="1">
    <citation type="submission" date="2022-11" db="UniProtKB">
        <authorList>
            <consortium name="WormBaseParasite"/>
        </authorList>
    </citation>
    <scope>IDENTIFICATION</scope>
</reference>
<evidence type="ECO:0000313" key="1">
    <source>
        <dbReference type="Proteomes" id="UP000887576"/>
    </source>
</evidence>
<name>A0AC34RLZ7_9BILA</name>
<dbReference type="Proteomes" id="UP000887576">
    <property type="component" value="Unplaced"/>
</dbReference>